<proteinExistence type="predicted"/>
<dbReference type="SUPFAM" id="SSF50475">
    <property type="entry name" value="FMN-binding split barrel"/>
    <property type="match status" value="1"/>
</dbReference>
<comment type="caution">
    <text evidence="2">The sequence shown here is derived from an EMBL/GenBank/DDBJ whole genome shotgun (WGS) entry which is preliminary data.</text>
</comment>
<evidence type="ECO:0000313" key="2">
    <source>
        <dbReference type="EMBL" id="MVA75325.1"/>
    </source>
</evidence>
<reference evidence="2 3" key="1">
    <citation type="submission" date="2019-12" db="EMBL/GenBank/DDBJ databases">
        <title>Auraticoccus cholistani sp. nov., an actinomycete isolated from soil of Cholistan desert.</title>
        <authorList>
            <person name="Cheema M.T."/>
        </authorList>
    </citation>
    <scope>NUCLEOTIDE SEQUENCE [LARGE SCALE GENOMIC DNA]</scope>
    <source>
        <strain evidence="2 3">F435</strain>
    </source>
</reference>
<name>A0A6A9UUB0_9ACTN</name>
<dbReference type="InterPro" id="IPR052917">
    <property type="entry name" value="Stress-Dev_Protein"/>
</dbReference>
<sequence>MSADAEGSVQKVAELMKDARIAMVTSVAADGRLVSRPLSVQQVEFDGDLWFFVDREAELLQQVLTQPQVNVALQSKDSWVSVSGTASLVEDPARARELWNPVAAAWFDAEGSTDTDADDPGPAELGAVLVKVDGSTAEYWESAGRLATAVSLLKAQVTRGDVEATRNETVELP</sequence>
<protein>
    <submittedName>
        <fullName evidence="2">Pyridoxamine 5'-phosphate oxidase</fullName>
    </submittedName>
</protein>
<evidence type="ECO:0000259" key="1">
    <source>
        <dbReference type="Pfam" id="PF16242"/>
    </source>
</evidence>
<dbReference type="EMBL" id="WPCU01000004">
    <property type="protein sequence ID" value="MVA75325.1"/>
    <property type="molecule type" value="Genomic_DNA"/>
</dbReference>
<keyword evidence="3" id="KW-1185">Reference proteome</keyword>
<dbReference type="Pfam" id="PF16242">
    <property type="entry name" value="Pyrid_ox_like"/>
    <property type="match status" value="1"/>
</dbReference>
<dbReference type="InterPro" id="IPR012349">
    <property type="entry name" value="Split_barrel_FMN-bd"/>
</dbReference>
<organism evidence="2 3">
    <name type="scientific">Auraticoccus cholistanensis</name>
    <dbReference type="NCBI Taxonomy" id="2656650"/>
    <lineage>
        <taxon>Bacteria</taxon>
        <taxon>Bacillati</taxon>
        <taxon>Actinomycetota</taxon>
        <taxon>Actinomycetes</taxon>
        <taxon>Propionibacteriales</taxon>
        <taxon>Propionibacteriaceae</taxon>
        <taxon>Auraticoccus</taxon>
    </lineage>
</organism>
<gene>
    <name evidence="2" type="ORF">GC722_04675</name>
</gene>
<dbReference type="PANTHER" id="PTHR34818">
    <property type="entry name" value="PROTEIN BLI-3"/>
    <property type="match status" value="1"/>
</dbReference>
<dbReference type="Proteomes" id="UP000435304">
    <property type="component" value="Unassembled WGS sequence"/>
</dbReference>
<dbReference type="PANTHER" id="PTHR34818:SF1">
    <property type="entry name" value="PROTEIN BLI-3"/>
    <property type="match status" value="1"/>
</dbReference>
<dbReference type="Gene3D" id="2.30.110.10">
    <property type="entry name" value="Electron Transport, Fmn-binding Protein, Chain A"/>
    <property type="match status" value="1"/>
</dbReference>
<dbReference type="RefSeq" id="WP_156608370.1">
    <property type="nucleotide sequence ID" value="NZ_WPCU01000004.1"/>
</dbReference>
<dbReference type="InterPro" id="IPR038725">
    <property type="entry name" value="YdaG_split_barrel_FMN-bd"/>
</dbReference>
<feature type="domain" description="General stress protein FMN-binding split barrel" evidence="1">
    <location>
        <begin position="8"/>
        <end position="160"/>
    </location>
</feature>
<dbReference type="AlphaFoldDB" id="A0A6A9UUB0"/>
<accession>A0A6A9UUB0</accession>
<evidence type="ECO:0000313" key="3">
    <source>
        <dbReference type="Proteomes" id="UP000435304"/>
    </source>
</evidence>